<protein>
    <submittedName>
        <fullName evidence="2">DUF1523 family protein</fullName>
    </submittedName>
</protein>
<dbReference type="KEGG" id="nsm:JO391_14955"/>
<dbReference type="Pfam" id="PF07509">
    <property type="entry name" value="DUF1523"/>
    <property type="match status" value="1"/>
</dbReference>
<dbReference type="RefSeq" id="WP_220661250.1">
    <property type="nucleotide sequence ID" value="NZ_CP069370.1"/>
</dbReference>
<keyword evidence="3" id="KW-1185">Reference proteome</keyword>
<dbReference type="EMBL" id="CP069370">
    <property type="protein sequence ID" value="QYZ69030.1"/>
    <property type="molecule type" value="Genomic_DNA"/>
</dbReference>
<evidence type="ECO:0000313" key="3">
    <source>
        <dbReference type="Proteomes" id="UP000826300"/>
    </source>
</evidence>
<sequence>MLRKLKWIMLTLLALILGLFLHYNLPQTDIVRIVGTSFRGMDLGWENQWAFSAPESGSNTANSASRDILFIDTVTPSGRPSVFRNEDTAWGWPPYFKFNSFDLQAAAGNLASTAEAPKWVAITHYGWRIQFLTIFPNAIKVRQVESPDVTIIPWGSIIILTVLALLAFLFWRMWAQFHERTIEPAMIEVEEALDAVDARADAAKAQARGTWGRFTAWLGTWRAKPRK</sequence>
<proteinExistence type="predicted"/>
<reference evidence="2" key="1">
    <citation type="submission" date="2021-02" db="EMBL/GenBank/DDBJ databases">
        <title>Rhodobacter shimadae sp. nov., an aerobic anoxygenic phototrophic bacterium isolated from a hot spring.</title>
        <authorList>
            <person name="Muramatsu S."/>
            <person name="Haruta S."/>
            <person name="Hirose S."/>
            <person name="Hanada S."/>
        </authorList>
    </citation>
    <scope>NUCLEOTIDE SEQUENCE</scope>
    <source>
        <strain evidence="2">N10</strain>
    </source>
</reference>
<feature type="transmembrane region" description="Helical" evidence="1">
    <location>
        <begin position="151"/>
        <end position="171"/>
    </location>
</feature>
<dbReference type="AlphaFoldDB" id="A0A8G0ZUT6"/>
<keyword evidence="1" id="KW-0472">Membrane</keyword>
<dbReference type="Proteomes" id="UP000826300">
    <property type="component" value="Chromosome"/>
</dbReference>
<keyword evidence="1" id="KW-1133">Transmembrane helix</keyword>
<accession>A0A8G0ZUT6</accession>
<organism evidence="2 3">
    <name type="scientific">Neotabrizicola shimadae</name>
    <dbReference type="NCBI Taxonomy" id="2807096"/>
    <lineage>
        <taxon>Bacteria</taxon>
        <taxon>Pseudomonadati</taxon>
        <taxon>Pseudomonadota</taxon>
        <taxon>Alphaproteobacteria</taxon>
        <taxon>Rhodobacterales</taxon>
        <taxon>Paracoccaceae</taxon>
        <taxon>Neotabrizicola</taxon>
    </lineage>
</organism>
<evidence type="ECO:0000313" key="2">
    <source>
        <dbReference type="EMBL" id="QYZ69030.1"/>
    </source>
</evidence>
<gene>
    <name evidence="2" type="ORF">JO391_14955</name>
</gene>
<evidence type="ECO:0000256" key="1">
    <source>
        <dbReference type="SAM" id="Phobius"/>
    </source>
</evidence>
<name>A0A8G0ZUT6_9RHOB</name>
<keyword evidence="1" id="KW-0812">Transmembrane</keyword>
<dbReference type="InterPro" id="IPR011088">
    <property type="entry name" value="Phage_phiNM3_A0EWY4"/>
</dbReference>